<organism evidence="3 4">
    <name type="scientific">Ottowia cancrivicina</name>
    <dbReference type="NCBI Taxonomy" id="3040346"/>
    <lineage>
        <taxon>Bacteria</taxon>
        <taxon>Pseudomonadati</taxon>
        <taxon>Pseudomonadota</taxon>
        <taxon>Betaproteobacteria</taxon>
        <taxon>Burkholderiales</taxon>
        <taxon>Comamonadaceae</taxon>
        <taxon>Ottowia</taxon>
    </lineage>
</organism>
<dbReference type="AlphaFoldDB" id="A0AAW6RKV2"/>
<dbReference type="InterPro" id="IPR058248">
    <property type="entry name" value="Lxx211020-like"/>
</dbReference>
<reference evidence="3 4" key="1">
    <citation type="submission" date="2023-04" db="EMBL/GenBank/DDBJ databases">
        <title>Ottowia paracancer sp. nov., isolated from human stomach.</title>
        <authorList>
            <person name="Song Y."/>
        </authorList>
    </citation>
    <scope>NUCLEOTIDE SEQUENCE [LARGE SCALE GENOMIC DNA]</scope>
    <source>
        <strain evidence="3 4">10c7w1</strain>
    </source>
</reference>
<name>A0AAW6RKV2_9BURK</name>
<dbReference type="PANTHER" id="PTHR36302:SF1">
    <property type="entry name" value="COPPER CHAPERONE PCU(A)C"/>
    <property type="match status" value="1"/>
</dbReference>
<dbReference type="InterPro" id="IPR007410">
    <property type="entry name" value="LpqE-like"/>
</dbReference>
<comment type="caution">
    <text evidence="3">The sequence shown here is derived from an EMBL/GenBank/DDBJ whole genome shotgun (WGS) entry which is preliminary data.</text>
</comment>
<feature type="compositionally biased region" description="Basic and acidic residues" evidence="1">
    <location>
        <begin position="149"/>
        <end position="167"/>
    </location>
</feature>
<keyword evidence="2" id="KW-0732">Signal</keyword>
<sequence length="167" mass="17945">MKRLALTLASLTLCAGAFAQQVTIHSPWVRGTVPEQKATGLFMNIEAAQDVRLIGGASPVAGVVEIHEMSMDQGVMKMRQLENGLPIAKGQPVELKPGGYHVMLMELKQPLKGGDTVPVTLTFEDAASKKQFTQQIQAPVTELGQQHGSGHDHHDGHGHEGHAGHKH</sequence>
<proteinExistence type="predicted"/>
<feature type="signal peptide" evidence="2">
    <location>
        <begin position="1"/>
        <end position="19"/>
    </location>
</feature>
<dbReference type="PANTHER" id="PTHR36302">
    <property type="entry name" value="BLR7088 PROTEIN"/>
    <property type="match status" value="1"/>
</dbReference>
<feature type="chain" id="PRO_5043711877" evidence="2">
    <location>
        <begin position="20"/>
        <end position="167"/>
    </location>
</feature>
<dbReference type="Gene3D" id="2.60.40.1890">
    <property type="entry name" value="PCu(A)C copper chaperone"/>
    <property type="match status" value="1"/>
</dbReference>
<dbReference type="InterPro" id="IPR036182">
    <property type="entry name" value="PCuAC_sf"/>
</dbReference>
<dbReference type="Pfam" id="PF04314">
    <property type="entry name" value="PCuAC"/>
    <property type="match status" value="1"/>
</dbReference>
<evidence type="ECO:0000313" key="3">
    <source>
        <dbReference type="EMBL" id="MDG9699176.1"/>
    </source>
</evidence>
<evidence type="ECO:0000313" key="4">
    <source>
        <dbReference type="Proteomes" id="UP001237156"/>
    </source>
</evidence>
<protein>
    <submittedName>
        <fullName evidence="3">Copper chaperone PCu(A)C</fullName>
    </submittedName>
</protein>
<keyword evidence="4" id="KW-1185">Reference proteome</keyword>
<accession>A0AAW6RKV2</accession>
<dbReference type="SUPFAM" id="SSF110087">
    <property type="entry name" value="DR1885-like metal-binding protein"/>
    <property type="match status" value="1"/>
</dbReference>
<feature type="region of interest" description="Disordered" evidence="1">
    <location>
        <begin position="143"/>
        <end position="167"/>
    </location>
</feature>
<dbReference type="RefSeq" id="WP_279524120.1">
    <property type="nucleotide sequence ID" value="NZ_JARVII010000008.1"/>
</dbReference>
<dbReference type="EMBL" id="JARVII010000008">
    <property type="protein sequence ID" value="MDG9699176.1"/>
    <property type="molecule type" value="Genomic_DNA"/>
</dbReference>
<gene>
    <name evidence="3" type="ORF">QB898_05475</name>
</gene>
<evidence type="ECO:0000256" key="1">
    <source>
        <dbReference type="SAM" id="MobiDB-lite"/>
    </source>
</evidence>
<evidence type="ECO:0000256" key="2">
    <source>
        <dbReference type="SAM" id="SignalP"/>
    </source>
</evidence>
<dbReference type="Proteomes" id="UP001237156">
    <property type="component" value="Unassembled WGS sequence"/>
</dbReference>